<dbReference type="EMBL" id="CP003060">
    <property type="protein sequence ID" value="AEP29325.1"/>
    <property type="molecule type" value="Genomic_DNA"/>
</dbReference>
<feature type="domain" description="DUF7939" evidence="2">
    <location>
        <begin position="474"/>
        <end position="556"/>
    </location>
</feature>
<protein>
    <submittedName>
        <fullName evidence="3">BatD protein</fullName>
    </submittedName>
</protein>
<dbReference type="PANTHER" id="PTHR40940">
    <property type="entry name" value="PROTEIN BATD-RELATED"/>
    <property type="match status" value="1"/>
</dbReference>
<dbReference type="STRING" id="1085623.GNIT_1198"/>
<keyword evidence="1" id="KW-0812">Transmembrane</keyword>
<keyword evidence="1" id="KW-1133">Transmembrane helix</keyword>
<accession>G4QKC6</accession>
<dbReference type="InterPro" id="IPR025738">
    <property type="entry name" value="BatD"/>
</dbReference>
<dbReference type="PANTHER" id="PTHR40940:SF1">
    <property type="entry name" value="PROTEIN BATD"/>
    <property type="match status" value="1"/>
</dbReference>
<evidence type="ECO:0000313" key="4">
    <source>
        <dbReference type="Proteomes" id="UP000009282"/>
    </source>
</evidence>
<proteinExistence type="predicted"/>
<gene>
    <name evidence="3" type="ordered locus">GNIT_1198</name>
</gene>
<dbReference type="OrthoDB" id="5293418at2"/>
<sequence length="575" mass="64381">MKHNSVWYFCLVIFFSTVALLAPITAIAKITDLRVSVDKNPIMIDEAVQLIISAEGEITSRQIDLSSLEKDFRMSSTSISQSTRSINFNTTKTTTWVTQLFPKSVGTFTIPEFEMDGQKSKAFDVIVTPVGNGQGAAARDFYVTANVDMTTVYLQQQIKYTTKLLMAKDIQRGSLQAPELDNAIIKQVGEDKEYEDFQNGVRYRVIERTYAIIPQSSGSFSISGTVFNGEAVTDSRQSFGFISRTKPINRVAPDIELTVLPIPDNYQDHWLPSEFVQLNEEWQQDPKSIVLGQPITRTITLTAAGLVEEQLPEIMGMYPPDFKIYPDQASTTTVDKGTVLFAQKIQSEAIIPNRVGKFVLGEVVVPWFNVVTKQTEYAKLPARSVEVLPPSKDAVSNIEPISPINQKPAAIATSQPPLSGANTASDEFRIDWLHISLFALWLVSLSIFGVIIITNKRNDDAKQISPVESTADETALWKRLQKAIDLSDVKETNKTLEKWLSVITERPVHSINQCFEAMNANECAAQYNTMMKSTYGANQASWQREELILALASFRESMMDKKHELRDQFGLYPKT</sequence>
<evidence type="ECO:0000259" key="2">
    <source>
        <dbReference type="Pfam" id="PF25607"/>
    </source>
</evidence>
<dbReference type="HOGENOM" id="CLU_031701_0_0_6"/>
<dbReference type="eggNOG" id="COG0457">
    <property type="taxonomic scope" value="Bacteria"/>
</dbReference>
<keyword evidence="4" id="KW-1185">Reference proteome</keyword>
<dbReference type="Proteomes" id="UP000009282">
    <property type="component" value="Chromosome"/>
</dbReference>
<name>G4QKC6_GLANF</name>
<organism evidence="3 4">
    <name type="scientific">Glaciecola nitratireducens (strain JCM 12485 / KCTC 12276 / FR1064)</name>
    <dbReference type="NCBI Taxonomy" id="1085623"/>
    <lineage>
        <taxon>Bacteria</taxon>
        <taxon>Pseudomonadati</taxon>
        <taxon>Pseudomonadota</taxon>
        <taxon>Gammaproteobacteria</taxon>
        <taxon>Alteromonadales</taxon>
        <taxon>Alteromonadaceae</taxon>
        <taxon>Brumicola</taxon>
    </lineage>
</organism>
<reference evidence="3 4" key="1">
    <citation type="journal article" date="2011" name="J. Bacteriol.">
        <title>Complete genome sequence of seawater bacterium Glaciecola nitratireducens FR1064T.</title>
        <authorList>
            <person name="Bian F."/>
            <person name="Qin Q.L."/>
            <person name="Xie B.B."/>
            <person name="Shu Y.L."/>
            <person name="Zhang X.Y."/>
            <person name="Yu Y."/>
            <person name="Chen B."/>
            <person name="Chen X.L."/>
            <person name="Zhou B.C."/>
            <person name="Zhang Y.Z."/>
        </authorList>
    </citation>
    <scope>NUCLEOTIDE SEQUENCE [LARGE SCALE GENOMIC DNA]</scope>
    <source>
        <strain evidence="4">JCM 12485 / KCTC 12276 / FR1064</strain>
    </source>
</reference>
<evidence type="ECO:0000256" key="1">
    <source>
        <dbReference type="SAM" id="Phobius"/>
    </source>
</evidence>
<keyword evidence="1" id="KW-0472">Membrane</keyword>
<dbReference type="Pfam" id="PF25607">
    <property type="entry name" value="DUF7939"/>
    <property type="match status" value="1"/>
</dbReference>
<evidence type="ECO:0000313" key="3">
    <source>
        <dbReference type="EMBL" id="AEP29325.1"/>
    </source>
</evidence>
<dbReference type="AlphaFoldDB" id="G4QKC6"/>
<feature type="transmembrane region" description="Helical" evidence="1">
    <location>
        <begin position="432"/>
        <end position="453"/>
    </location>
</feature>
<dbReference type="RefSeq" id="WP_014108199.1">
    <property type="nucleotide sequence ID" value="NC_016041.1"/>
</dbReference>
<dbReference type="Pfam" id="PF13584">
    <property type="entry name" value="BatD"/>
    <property type="match status" value="1"/>
</dbReference>
<dbReference type="KEGG" id="gni:GNIT_1198"/>
<dbReference type="InterPro" id="IPR057699">
    <property type="entry name" value="DUF7939"/>
</dbReference>